<organism evidence="1 2">
    <name type="scientific">Paenisporosarcina cavernae</name>
    <dbReference type="NCBI Taxonomy" id="2320858"/>
    <lineage>
        <taxon>Bacteria</taxon>
        <taxon>Bacillati</taxon>
        <taxon>Bacillota</taxon>
        <taxon>Bacilli</taxon>
        <taxon>Bacillales</taxon>
        <taxon>Caryophanaceae</taxon>
        <taxon>Paenisporosarcina</taxon>
    </lineage>
</organism>
<dbReference type="OrthoDB" id="2973153at2"/>
<proteinExistence type="predicted"/>
<dbReference type="EMBL" id="CP032418">
    <property type="protein sequence ID" value="AYC30137.1"/>
    <property type="molecule type" value="Genomic_DNA"/>
</dbReference>
<keyword evidence="2" id="KW-1185">Reference proteome</keyword>
<dbReference type="Proteomes" id="UP000265725">
    <property type="component" value="Chromosome"/>
</dbReference>
<gene>
    <name evidence="1" type="ORF">D3873_09720</name>
</gene>
<reference evidence="2" key="1">
    <citation type="submission" date="2018-09" db="EMBL/GenBank/DDBJ databases">
        <authorList>
            <person name="Zhu H."/>
        </authorList>
    </citation>
    <scope>NUCLEOTIDE SEQUENCE [LARGE SCALE GENOMIC DNA]</scope>
    <source>
        <strain evidence="2">K2R23-3</strain>
    </source>
</reference>
<name>A0A385YW62_9BACL</name>
<evidence type="ECO:0000313" key="2">
    <source>
        <dbReference type="Proteomes" id="UP000265725"/>
    </source>
</evidence>
<dbReference type="InterPro" id="IPR036638">
    <property type="entry name" value="HLH_DNA-bd_sf"/>
</dbReference>
<dbReference type="GO" id="GO:0046983">
    <property type="term" value="F:protein dimerization activity"/>
    <property type="evidence" value="ECO:0007669"/>
    <property type="project" value="InterPro"/>
</dbReference>
<evidence type="ECO:0000313" key="1">
    <source>
        <dbReference type="EMBL" id="AYC30137.1"/>
    </source>
</evidence>
<dbReference type="Pfam" id="PF09388">
    <property type="entry name" value="SpoOE-like"/>
    <property type="match status" value="1"/>
</dbReference>
<accession>A0A385YW62</accession>
<dbReference type="GO" id="GO:0043937">
    <property type="term" value="P:regulation of sporulation"/>
    <property type="evidence" value="ECO:0007669"/>
    <property type="project" value="InterPro"/>
</dbReference>
<dbReference type="AlphaFoldDB" id="A0A385YW62"/>
<dbReference type="InterPro" id="IPR018540">
    <property type="entry name" value="Spo0E-like"/>
</dbReference>
<dbReference type="SUPFAM" id="SSF140500">
    <property type="entry name" value="BAS1536-like"/>
    <property type="match status" value="1"/>
</dbReference>
<sequence length="57" mass="6951">MLVVFEKYLLLSKIELKKRHMYYKAKHLGFTDERVVCCSQELDDLLNIYQDKFMSYL</sequence>
<protein>
    <submittedName>
        <fullName evidence="1">Aspartyl-phosphate phosphatase Spo0E family protein</fullName>
    </submittedName>
</protein>
<dbReference type="RefSeq" id="WP_119883854.1">
    <property type="nucleotide sequence ID" value="NZ_CP032418.1"/>
</dbReference>
<dbReference type="Gene3D" id="4.10.280.10">
    <property type="entry name" value="Helix-loop-helix DNA-binding domain"/>
    <property type="match status" value="1"/>
</dbReference>
<dbReference type="KEGG" id="paek:D3873_09720"/>
<dbReference type="InterPro" id="IPR037208">
    <property type="entry name" value="Spo0E-like_sf"/>
</dbReference>